<name>A0A0F9HHA0_9ZZZZ</name>
<reference evidence="1" key="1">
    <citation type="journal article" date="2015" name="Nature">
        <title>Complex archaea that bridge the gap between prokaryotes and eukaryotes.</title>
        <authorList>
            <person name="Spang A."/>
            <person name="Saw J.H."/>
            <person name="Jorgensen S.L."/>
            <person name="Zaremba-Niedzwiedzka K."/>
            <person name="Martijn J."/>
            <person name="Lind A.E."/>
            <person name="van Eijk R."/>
            <person name="Schleper C."/>
            <person name="Guy L."/>
            <person name="Ettema T.J."/>
        </authorList>
    </citation>
    <scope>NUCLEOTIDE SEQUENCE</scope>
</reference>
<dbReference type="EMBL" id="LAZR01016902">
    <property type="protein sequence ID" value="KKM02542.1"/>
    <property type="molecule type" value="Genomic_DNA"/>
</dbReference>
<proteinExistence type="predicted"/>
<evidence type="ECO:0000313" key="1">
    <source>
        <dbReference type="EMBL" id="KKM02542.1"/>
    </source>
</evidence>
<dbReference type="AlphaFoldDB" id="A0A0F9HHA0"/>
<gene>
    <name evidence="1" type="ORF">LCGC14_1783430</name>
</gene>
<comment type="caution">
    <text evidence="1">The sequence shown here is derived from an EMBL/GenBank/DDBJ whole genome shotgun (WGS) entry which is preliminary data.</text>
</comment>
<sequence length="181" mass="20346">MGFLVDAVAKLGCPDDVPTDDVQIEQPEPGSYQEYLALTSAEDRADRLRMMSTQHGNADRVRGDAFRLGQWPLEDIRLPRSRPEPNMRRHWLVGDRREAVPQDALVRAIMSIGETIGAAFSSDFEAMCRQLGAAADNVVATLGTHESGPPSPRHGYRERHATGRREWWNRRAIDRDKQGRG</sequence>
<accession>A0A0F9HHA0</accession>
<organism evidence="1">
    <name type="scientific">marine sediment metagenome</name>
    <dbReference type="NCBI Taxonomy" id="412755"/>
    <lineage>
        <taxon>unclassified sequences</taxon>
        <taxon>metagenomes</taxon>
        <taxon>ecological metagenomes</taxon>
    </lineage>
</organism>
<protein>
    <submittedName>
        <fullName evidence="1">Uncharacterized protein</fullName>
    </submittedName>
</protein>